<evidence type="ECO:0000313" key="4">
    <source>
        <dbReference type="EMBL" id="BBD21444.1"/>
    </source>
</evidence>
<dbReference type="GO" id="GO:0016887">
    <property type="term" value="F:ATP hydrolysis activity"/>
    <property type="evidence" value="ECO:0007669"/>
    <property type="project" value="InterPro"/>
</dbReference>
<dbReference type="GO" id="GO:0034605">
    <property type="term" value="P:cellular response to heat"/>
    <property type="evidence" value="ECO:0007669"/>
    <property type="project" value="TreeGrafter"/>
</dbReference>
<dbReference type="SUPFAM" id="SSF52540">
    <property type="entry name" value="P-loop containing nucleoside triphosphate hydrolases"/>
    <property type="match status" value="1"/>
</dbReference>
<dbReference type="GO" id="GO:0005524">
    <property type="term" value="F:ATP binding"/>
    <property type="evidence" value="ECO:0007669"/>
    <property type="project" value="UniProtKB-KW"/>
</dbReference>
<dbReference type="PRINTS" id="PR00300">
    <property type="entry name" value="CLPPROTEASEA"/>
</dbReference>
<accession>A0A455R069</accession>
<dbReference type="InterPro" id="IPR027417">
    <property type="entry name" value="P-loop_NTPase"/>
</dbReference>
<sequence length="518" mass="61585">MNNFFNNIIDYKKFLDIYIINKKIIKNYKINYFLIFNNILKNNNKKKYYFKILDIIKFINLFYNKDIWIIKSYYNNIYKYIKKLIISINKEIILINININNIKNIDKFNYNNKYNKKIIIIINYFNFNNNYIEDIKKLFYNKLLKNIKIIFIFYNNDNYKFILKKLINSDINKINIIKSINYNIKDKKINNNYNNIILNNNIILLNNIDLCNRLLNINLYGQNNIVSIIKKNIKESFDYYKVNNKKPLNSFLLCGPSGTGKTEIAKILSKSIYGDLGNLLKFDMSEFIESHSISKLIGTPPGYIGYNEGGRLINLINENKNSIVLFDEIEKANKNIYNIMLQMLDEGILTSSTGEKGIFKNSFIIFTSNIGQNESYNINNDKLYIKNILKAVNNYFSNEFLSRINNILIFKYQNFNYLIKTLNKFKLEFEHKYNTNFIFSDIIKKIIYNLLSNKIYGARVLNKQSYKFISNSIDILNYVNILNNFIINNNINLFNIYLYNKNININKGYFLKNIINLI</sequence>
<dbReference type="Gene3D" id="3.40.50.300">
    <property type="entry name" value="P-loop containing nucleotide triphosphate hydrolases"/>
    <property type="match status" value="1"/>
</dbReference>
<dbReference type="AlphaFoldDB" id="A0A455R069"/>
<dbReference type="PANTHER" id="PTHR11638:SF18">
    <property type="entry name" value="HEAT SHOCK PROTEIN 104"/>
    <property type="match status" value="1"/>
</dbReference>
<dbReference type="CDD" id="cd19499">
    <property type="entry name" value="RecA-like_ClpB_Hsp104-like"/>
    <property type="match status" value="1"/>
</dbReference>
<dbReference type="GO" id="GO:0008233">
    <property type="term" value="F:peptidase activity"/>
    <property type="evidence" value="ECO:0007669"/>
    <property type="project" value="UniProtKB-KW"/>
</dbReference>
<dbReference type="InterPro" id="IPR003593">
    <property type="entry name" value="AAA+_ATPase"/>
</dbReference>
<dbReference type="InterPro" id="IPR050130">
    <property type="entry name" value="ClpA_ClpB"/>
</dbReference>
<dbReference type="GO" id="GO:0006508">
    <property type="term" value="P:proteolysis"/>
    <property type="evidence" value="ECO:0007669"/>
    <property type="project" value="UniProtKB-KW"/>
</dbReference>
<dbReference type="EMBL" id="AB665055">
    <property type="protein sequence ID" value="BBD21444.1"/>
    <property type="molecule type" value="Genomic_DNA"/>
</dbReference>
<dbReference type="Pfam" id="PF07724">
    <property type="entry name" value="AAA_2"/>
    <property type="match status" value="1"/>
</dbReference>
<evidence type="ECO:0000256" key="2">
    <source>
        <dbReference type="ARBA" id="ARBA00022840"/>
    </source>
</evidence>
<dbReference type="InterPro" id="IPR001270">
    <property type="entry name" value="ClpA/B"/>
</dbReference>
<dbReference type="SMART" id="SM00382">
    <property type="entry name" value="AAA"/>
    <property type="match status" value="1"/>
</dbReference>
<evidence type="ECO:0000259" key="3">
    <source>
        <dbReference type="SMART" id="SM00382"/>
    </source>
</evidence>
<keyword evidence="4" id="KW-0645">Protease</keyword>
<name>A0A455R069_BABRO</name>
<reference evidence="4" key="1">
    <citation type="submission" date="2011-08" db="EMBL/GenBank/DDBJ databases">
        <title>Complete nucleotide sequence of the plastid genome from the apicomplexan parasite Babesia rodhaini.</title>
        <authorList>
            <person name="Hikosaka K."/>
            <person name="Arisue N."/>
            <person name="Tsuji N."/>
            <person name="Horii T."/>
            <person name="Kita K."/>
            <person name="Tanabe K."/>
        </authorList>
    </citation>
    <scope>NUCLEOTIDE SEQUENCE</scope>
    <source>
        <strain evidence="4">Australian</strain>
    </source>
</reference>
<keyword evidence="1" id="KW-0547">Nucleotide-binding</keyword>
<proteinExistence type="predicted"/>
<protein>
    <submittedName>
        <fullName evidence="4">Clp protease ATP binding subunit</fullName>
    </submittedName>
</protein>
<dbReference type="GO" id="GO:0005737">
    <property type="term" value="C:cytoplasm"/>
    <property type="evidence" value="ECO:0007669"/>
    <property type="project" value="TreeGrafter"/>
</dbReference>
<dbReference type="PANTHER" id="PTHR11638">
    <property type="entry name" value="ATP-DEPENDENT CLP PROTEASE"/>
    <property type="match status" value="1"/>
</dbReference>
<gene>
    <name evidence="4" type="primary">clpC</name>
</gene>
<keyword evidence="4" id="KW-0378">Hydrolase</keyword>
<keyword evidence="2" id="KW-0067">ATP-binding</keyword>
<organism evidence="4">
    <name type="scientific">Babesia rodhaini</name>
    <dbReference type="NCBI Taxonomy" id="5870"/>
    <lineage>
        <taxon>Eukaryota</taxon>
        <taxon>Sar</taxon>
        <taxon>Alveolata</taxon>
        <taxon>Apicomplexa</taxon>
        <taxon>Aconoidasida</taxon>
        <taxon>Piroplasmida</taxon>
        <taxon>Babesiidae</taxon>
        <taxon>Babesia</taxon>
    </lineage>
</organism>
<dbReference type="InterPro" id="IPR003959">
    <property type="entry name" value="ATPase_AAA_core"/>
</dbReference>
<feature type="domain" description="AAA+ ATPase" evidence="3">
    <location>
        <begin position="247"/>
        <end position="389"/>
    </location>
</feature>
<evidence type="ECO:0000256" key="1">
    <source>
        <dbReference type="ARBA" id="ARBA00022741"/>
    </source>
</evidence>